<gene>
    <name evidence="2" type="ORF">BDV25DRAFT_164562</name>
</gene>
<proteinExistence type="predicted"/>
<evidence type="ECO:0000313" key="2">
    <source>
        <dbReference type="EMBL" id="KAE8145498.1"/>
    </source>
</evidence>
<organism evidence="2 3">
    <name type="scientific">Aspergillus avenaceus</name>
    <dbReference type="NCBI Taxonomy" id="36643"/>
    <lineage>
        <taxon>Eukaryota</taxon>
        <taxon>Fungi</taxon>
        <taxon>Dikarya</taxon>
        <taxon>Ascomycota</taxon>
        <taxon>Pezizomycotina</taxon>
        <taxon>Eurotiomycetes</taxon>
        <taxon>Eurotiomycetidae</taxon>
        <taxon>Eurotiales</taxon>
        <taxon>Aspergillaceae</taxon>
        <taxon>Aspergillus</taxon>
        <taxon>Aspergillus subgen. Circumdati</taxon>
    </lineage>
</organism>
<feature type="chain" id="PRO_5024927255" description="Secreted protein" evidence="1">
    <location>
        <begin position="22"/>
        <end position="78"/>
    </location>
</feature>
<reference evidence="2 3" key="1">
    <citation type="submission" date="2019-04" db="EMBL/GenBank/DDBJ databases">
        <title>Friends and foes A comparative genomics study of 23 Aspergillus species from section Flavi.</title>
        <authorList>
            <consortium name="DOE Joint Genome Institute"/>
            <person name="Kjaerbolling I."/>
            <person name="Vesth T."/>
            <person name="Frisvad J.C."/>
            <person name="Nybo J.L."/>
            <person name="Theobald S."/>
            <person name="Kildgaard S."/>
            <person name="Isbrandt T."/>
            <person name="Kuo A."/>
            <person name="Sato A."/>
            <person name="Lyhne E.K."/>
            <person name="Kogle M.E."/>
            <person name="Wiebenga A."/>
            <person name="Kun R.S."/>
            <person name="Lubbers R.J."/>
            <person name="Makela M.R."/>
            <person name="Barry K."/>
            <person name="Chovatia M."/>
            <person name="Clum A."/>
            <person name="Daum C."/>
            <person name="Haridas S."/>
            <person name="He G."/>
            <person name="LaButti K."/>
            <person name="Lipzen A."/>
            <person name="Mondo S."/>
            <person name="Riley R."/>
            <person name="Salamov A."/>
            <person name="Simmons B.A."/>
            <person name="Magnuson J.K."/>
            <person name="Henrissat B."/>
            <person name="Mortensen U.H."/>
            <person name="Larsen T.O."/>
            <person name="Devries R.P."/>
            <person name="Grigoriev I.V."/>
            <person name="Machida M."/>
            <person name="Baker S.E."/>
            <person name="Andersen M.R."/>
        </authorList>
    </citation>
    <scope>NUCLEOTIDE SEQUENCE [LARGE SCALE GENOMIC DNA]</scope>
    <source>
        <strain evidence="2 3">IBT 18842</strain>
    </source>
</reference>
<keyword evidence="1" id="KW-0732">Signal</keyword>
<dbReference type="EMBL" id="ML742340">
    <property type="protein sequence ID" value="KAE8145498.1"/>
    <property type="molecule type" value="Genomic_DNA"/>
</dbReference>
<evidence type="ECO:0000313" key="3">
    <source>
        <dbReference type="Proteomes" id="UP000325780"/>
    </source>
</evidence>
<evidence type="ECO:0008006" key="4">
    <source>
        <dbReference type="Google" id="ProtNLM"/>
    </source>
</evidence>
<dbReference type="Proteomes" id="UP000325780">
    <property type="component" value="Unassembled WGS sequence"/>
</dbReference>
<feature type="signal peptide" evidence="1">
    <location>
        <begin position="1"/>
        <end position="21"/>
    </location>
</feature>
<dbReference type="AlphaFoldDB" id="A0A5N6TGI7"/>
<accession>A0A5N6TGI7</accession>
<sequence length="78" mass="9019">MRSSTWWSLIILFAAISRLHDKLEELSLCFSILLIQTNGDLAYCALYTAMRHAQCINERQALTPDRYGLTGQDRFGFY</sequence>
<evidence type="ECO:0000256" key="1">
    <source>
        <dbReference type="SAM" id="SignalP"/>
    </source>
</evidence>
<keyword evidence="3" id="KW-1185">Reference proteome</keyword>
<name>A0A5N6TGI7_ASPAV</name>
<protein>
    <recommendedName>
        <fullName evidence="4">Secreted protein</fullName>
    </recommendedName>
</protein>